<dbReference type="Proteomes" id="UP001157418">
    <property type="component" value="Unassembled WGS sequence"/>
</dbReference>
<dbReference type="AlphaFoldDB" id="A0AAU9MFE7"/>
<evidence type="ECO:0000313" key="2">
    <source>
        <dbReference type="Proteomes" id="UP001157418"/>
    </source>
</evidence>
<organism evidence="1 2">
    <name type="scientific">Lactuca virosa</name>
    <dbReference type="NCBI Taxonomy" id="75947"/>
    <lineage>
        <taxon>Eukaryota</taxon>
        <taxon>Viridiplantae</taxon>
        <taxon>Streptophyta</taxon>
        <taxon>Embryophyta</taxon>
        <taxon>Tracheophyta</taxon>
        <taxon>Spermatophyta</taxon>
        <taxon>Magnoliopsida</taxon>
        <taxon>eudicotyledons</taxon>
        <taxon>Gunneridae</taxon>
        <taxon>Pentapetalae</taxon>
        <taxon>asterids</taxon>
        <taxon>campanulids</taxon>
        <taxon>Asterales</taxon>
        <taxon>Asteraceae</taxon>
        <taxon>Cichorioideae</taxon>
        <taxon>Cichorieae</taxon>
        <taxon>Lactucinae</taxon>
        <taxon>Lactuca</taxon>
    </lineage>
</organism>
<evidence type="ECO:0000313" key="1">
    <source>
        <dbReference type="EMBL" id="CAH1425397.1"/>
    </source>
</evidence>
<name>A0AAU9MFE7_9ASTR</name>
<keyword evidence="2" id="KW-1185">Reference proteome</keyword>
<gene>
    <name evidence="1" type="ORF">LVIROSA_LOCUS12543</name>
</gene>
<sequence length="90" mass="9531">MDAMGSPALSHNMSYAAAQGDLFYLVAGARRFIPGRNGKLRMPGAGARISELERRCLELGLISNDRESARSCLGKKNVAGGCQICLGSES</sequence>
<dbReference type="EMBL" id="CAKMRJ010002223">
    <property type="protein sequence ID" value="CAH1425397.1"/>
    <property type="molecule type" value="Genomic_DNA"/>
</dbReference>
<proteinExistence type="predicted"/>
<comment type="caution">
    <text evidence="1">The sequence shown here is derived from an EMBL/GenBank/DDBJ whole genome shotgun (WGS) entry which is preliminary data.</text>
</comment>
<reference evidence="1 2" key="1">
    <citation type="submission" date="2022-01" db="EMBL/GenBank/DDBJ databases">
        <authorList>
            <person name="Xiong W."/>
            <person name="Schranz E."/>
        </authorList>
    </citation>
    <scope>NUCLEOTIDE SEQUENCE [LARGE SCALE GENOMIC DNA]</scope>
</reference>
<protein>
    <submittedName>
        <fullName evidence="1">Uncharacterized protein</fullName>
    </submittedName>
</protein>
<accession>A0AAU9MFE7</accession>